<protein>
    <recommendedName>
        <fullName evidence="2">C2H2-type domain-containing protein</fullName>
    </recommendedName>
</protein>
<evidence type="ECO:0000256" key="1">
    <source>
        <dbReference type="PROSITE-ProRule" id="PRU00042"/>
    </source>
</evidence>
<accession>A0A085MZV6</accession>
<evidence type="ECO:0000313" key="3">
    <source>
        <dbReference type="EMBL" id="KFD53887.1"/>
    </source>
</evidence>
<dbReference type="AlphaFoldDB" id="A0A085MZV6"/>
<evidence type="ECO:0000313" key="5">
    <source>
        <dbReference type="Proteomes" id="UP000030764"/>
    </source>
</evidence>
<dbReference type="SUPFAM" id="SSF57667">
    <property type="entry name" value="beta-beta-alpha zinc fingers"/>
    <property type="match status" value="1"/>
</dbReference>
<evidence type="ECO:0000313" key="4">
    <source>
        <dbReference type="EMBL" id="KFD62752.1"/>
    </source>
</evidence>
<name>A0A085MZV6_9BILA</name>
<dbReference type="Proteomes" id="UP000030758">
    <property type="component" value="Unassembled WGS sequence"/>
</dbReference>
<keyword evidence="5" id="KW-1185">Reference proteome</keyword>
<dbReference type="PROSITE" id="PS50157">
    <property type="entry name" value="ZINC_FINGER_C2H2_2"/>
    <property type="match status" value="1"/>
</dbReference>
<dbReference type="InterPro" id="IPR036236">
    <property type="entry name" value="Znf_C2H2_sf"/>
</dbReference>
<reference evidence="4 5" key="1">
    <citation type="journal article" date="2014" name="Nat. Genet.">
        <title>Genome and transcriptome of the porcine whipworm Trichuris suis.</title>
        <authorList>
            <person name="Jex A.R."/>
            <person name="Nejsum P."/>
            <person name="Schwarz E.M."/>
            <person name="Hu L."/>
            <person name="Young N.D."/>
            <person name="Hall R.S."/>
            <person name="Korhonen P.K."/>
            <person name="Liao S."/>
            <person name="Thamsborg S."/>
            <person name="Xia J."/>
            <person name="Xu P."/>
            <person name="Wang S."/>
            <person name="Scheerlinck J.P."/>
            <person name="Hofmann A."/>
            <person name="Sternberg P.W."/>
            <person name="Wang J."/>
            <person name="Gasser R.B."/>
        </authorList>
    </citation>
    <scope>NUCLEOTIDE SEQUENCE [LARGE SCALE GENOMIC DNA]</scope>
    <source>
        <strain evidence="4">DCEP-RM93F</strain>
        <strain evidence="3">DCEP-RM93M</strain>
    </source>
</reference>
<keyword evidence="1" id="KW-0479">Metal-binding</keyword>
<proteinExistence type="predicted"/>
<sequence>MNGRFCDPLFRLPDRLHPITSFLCDQSEEISFVFEYHQALPAGHRRDYKFIHGIAAHLAKAHRRAQGVHEAERESATTHGASFRCALCTQNFSTPSRLNLHKRRHGGSHLADWSFDRQVVWPTGRLADWSFSRQVIWPTGRLADWSFGRLVIWPTRLLDDRSFGRHVTFLERIKAQDE</sequence>
<dbReference type="InterPro" id="IPR013087">
    <property type="entry name" value="Znf_C2H2_type"/>
</dbReference>
<keyword evidence="1" id="KW-0863">Zinc-finger</keyword>
<keyword evidence="1" id="KW-0862">Zinc</keyword>
<dbReference type="PROSITE" id="PS00028">
    <property type="entry name" value="ZINC_FINGER_C2H2_1"/>
    <property type="match status" value="1"/>
</dbReference>
<evidence type="ECO:0000259" key="2">
    <source>
        <dbReference type="PROSITE" id="PS50157"/>
    </source>
</evidence>
<dbReference type="EMBL" id="KL367588">
    <property type="protein sequence ID" value="KFD62752.1"/>
    <property type="molecule type" value="Genomic_DNA"/>
</dbReference>
<dbReference type="GO" id="GO:0008270">
    <property type="term" value="F:zinc ion binding"/>
    <property type="evidence" value="ECO:0007669"/>
    <property type="project" value="UniProtKB-KW"/>
</dbReference>
<organism evidence="4">
    <name type="scientific">Trichuris suis</name>
    <name type="common">pig whipworm</name>
    <dbReference type="NCBI Taxonomy" id="68888"/>
    <lineage>
        <taxon>Eukaryota</taxon>
        <taxon>Metazoa</taxon>
        <taxon>Ecdysozoa</taxon>
        <taxon>Nematoda</taxon>
        <taxon>Enoplea</taxon>
        <taxon>Dorylaimia</taxon>
        <taxon>Trichinellida</taxon>
        <taxon>Trichuridae</taxon>
        <taxon>Trichuris</taxon>
    </lineage>
</organism>
<dbReference type="EMBL" id="KL363212">
    <property type="protein sequence ID" value="KFD53887.1"/>
    <property type="molecule type" value="Genomic_DNA"/>
</dbReference>
<dbReference type="Proteomes" id="UP000030764">
    <property type="component" value="Unassembled WGS sequence"/>
</dbReference>
<feature type="domain" description="C2H2-type" evidence="2">
    <location>
        <begin position="83"/>
        <end position="110"/>
    </location>
</feature>
<gene>
    <name evidence="3" type="ORF">M513_05154</name>
    <name evidence="4" type="ORF">M514_05154</name>
</gene>